<feature type="region of interest" description="Disordered" evidence="1">
    <location>
        <begin position="1"/>
        <end position="30"/>
    </location>
</feature>
<evidence type="ECO:0000313" key="3">
    <source>
        <dbReference type="Proteomes" id="UP001476798"/>
    </source>
</evidence>
<keyword evidence="3" id="KW-1185">Reference proteome</keyword>
<protein>
    <submittedName>
        <fullName evidence="2">Uncharacterized protein</fullName>
    </submittedName>
</protein>
<reference evidence="2 3" key="1">
    <citation type="submission" date="2021-06" db="EMBL/GenBank/DDBJ databases">
        <authorList>
            <person name="Palmer J.M."/>
        </authorList>
    </citation>
    <scope>NUCLEOTIDE SEQUENCE [LARGE SCALE GENOMIC DNA]</scope>
    <source>
        <strain evidence="2 3">GA_2019</strain>
        <tissue evidence="2">Muscle</tissue>
    </source>
</reference>
<dbReference type="InterPro" id="IPR013783">
    <property type="entry name" value="Ig-like_fold"/>
</dbReference>
<dbReference type="Proteomes" id="UP001476798">
    <property type="component" value="Unassembled WGS sequence"/>
</dbReference>
<name>A0ABV0PGA6_9TELE</name>
<feature type="compositionally biased region" description="Basic and acidic residues" evidence="1">
    <location>
        <begin position="13"/>
        <end position="27"/>
    </location>
</feature>
<sequence length="99" mass="10943">MSYRMSGPGLVRTEGKETRTENPEGRDTSLLLGIQPSSHYVISLKAFNNAGEGVPLYESAVTRSLSGRSAHRRMGIIPANTFHCLRVFAADRFHKTAEH</sequence>
<evidence type="ECO:0000313" key="2">
    <source>
        <dbReference type="EMBL" id="MEQ2182495.1"/>
    </source>
</evidence>
<gene>
    <name evidence="2" type="ORF">GOODEAATRI_022887</name>
</gene>
<evidence type="ECO:0000256" key="1">
    <source>
        <dbReference type="SAM" id="MobiDB-lite"/>
    </source>
</evidence>
<organism evidence="2 3">
    <name type="scientific">Goodea atripinnis</name>
    <dbReference type="NCBI Taxonomy" id="208336"/>
    <lineage>
        <taxon>Eukaryota</taxon>
        <taxon>Metazoa</taxon>
        <taxon>Chordata</taxon>
        <taxon>Craniata</taxon>
        <taxon>Vertebrata</taxon>
        <taxon>Euteleostomi</taxon>
        <taxon>Actinopterygii</taxon>
        <taxon>Neopterygii</taxon>
        <taxon>Teleostei</taxon>
        <taxon>Neoteleostei</taxon>
        <taxon>Acanthomorphata</taxon>
        <taxon>Ovalentaria</taxon>
        <taxon>Atherinomorphae</taxon>
        <taxon>Cyprinodontiformes</taxon>
        <taxon>Goodeidae</taxon>
        <taxon>Goodea</taxon>
    </lineage>
</organism>
<proteinExistence type="predicted"/>
<dbReference type="Gene3D" id="2.60.40.10">
    <property type="entry name" value="Immunoglobulins"/>
    <property type="match status" value="1"/>
</dbReference>
<dbReference type="SUPFAM" id="SSF49265">
    <property type="entry name" value="Fibronectin type III"/>
    <property type="match status" value="1"/>
</dbReference>
<accession>A0ABV0PGA6</accession>
<dbReference type="InterPro" id="IPR003961">
    <property type="entry name" value="FN3_dom"/>
</dbReference>
<dbReference type="EMBL" id="JAHRIO010072358">
    <property type="protein sequence ID" value="MEQ2182495.1"/>
    <property type="molecule type" value="Genomic_DNA"/>
</dbReference>
<dbReference type="InterPro" id="IPR036116">
    <property type="entry name" value="FN3_sf"/>
</dbReference>
<dbReference type="CDD" id="cd00063">
    <property type="entry name" value="FN3"/>
    <property type="match status" value="1"/>
</dbReference>
<comment type="caution">
    <text evidence="2">The sequence shown here is derived from an EMBL/GenBank/DDBJ whole genome shotgun (WGS) entry which is preliminary data.</text>
</comment>